<accession>Q60DQ9</accession>
<evidence type="ECO:0000313" key="3">
    <source>
        <dbReference type="Proteomes" id="UP000000763"/>
    </source>
</evidence>
<feature type="compositionally biased region" description="Polar residues" evidence="1">
    <location>
        <begin position="92"/>
        <end position="122"/>
    </location>
</feature>
<evidence type="ECO:0000313" key="2">
    <source>
        <dbReference type="EMBL" id="AAV31280.1"/>
    </source>
</evidence>
<dbReference type="Proteomes" id="UP000000763">
    <property type="component" value="Chromosome 5"/>
</dbReference>
<reference evidence="3" key="1">
    <citation type="journal article" date="2005" name="Nature">
        <title>The map-based sequence of the rice genome.</title>
        <authorList>
            <consortium name="International rice genome sequencing project (IRGSP)"/>
            <person name="Matsumoto T."/>
            <person name="Wu J."/>
            <person name="Kanamori H."/>
            <person name="Katayose Y."/>
            <person name="Fujisawa M."/>
            <person name="Namiki N."/>
            <person name="Mizuno H."/>
            <person name="Yamamoto K."/>
            <person name="Antonio B.A."/>
            <person name="Baba T."/>
            <person name="Sakata K."/>
            <person name="Nagamura Y."/>
            <person name="Aoki H."/>
            <person name="Arikawa K."/>
            <person name="Arita K."/>
            <person name="Bito T."/>
            <person name="Chiden Y."/>
            <person name="Fujitsuka N."/>
            <person name="Fukunaka R."/>
            <person name="Hamada M."/>
            <person name="Harada C."/>
            <person name="Hayashi A."/>
            <person name="Hijishita S."/>
            <person name="Honda M."/>
            <person name="Hosokawa S."/>
            <person name="Ichikawa Y."/>
            <person name="Idonuma A."/>
            <person name="Iijima M."/>
            <person name="Ikeda M."/>
            <person name="Ikeno M."/>
            <person name="Ito K."/>
            <person name="Ito S."/>
            <person name="Ito T."/>
            <person name="Ito Y."/>
            <person name="Ito Y."/>
            <person name="Iwabuchi A."/>
            <person name="Kamiya K."/>
            <person name="Karasawa W."/>
            <person name="Kurita K."/>
            <person name="Katagiri S."/>
            <person name="Kikuta A."/>
            <person name="Kobayashi H."/>
            <person name="Kobayashi N."/>
            <person name="Machita K."/>
            <person name="Maehara T."/>
            <person name="Masukawa M."/>
            <person name="Mizubayashi T."/>
            <person name="Mukai Y."/>
            <person name="Nagasaki H."/>
            <person name="Nagata Y."/>
            <person name="Naito S."/>
            <person name="Nakashima M."/>
            <person name="Nakama Y."/>
            <person name="Nakamichi Y."/>
            <person name="Nakamura M."/>
            <person name="Meguro A."/>
            <person name="Negishi M."/>
            <person name="Ohta I."/>
            <person name="Ohta T."/>
            <person name="Okamoto M."/>
            <person name="Ono N."/>
            <person name="Saji S."/>
            <person name="Sakaguchi M."/>
            <person name="Sakai K."/>
            <person name="Shibata M."/>
            <person name="Shimokawa T."/>
            <person name="Song J."/>
            <person name="Takazaki Y."/>
            <person name="Terasawa K."/>
            <person name="Tsugane M."/>
            <person name="Tsuji K."/>
            <person name="Ueda S."/>
            <person name="Waki K."/>
            <person name="Yamagata H."/>
            <person name="Yamamoto M."/>
            <person name="Yamamoto S."/>
            <person name="Yamane H."/>
            <person name="Yoshiki S."/>
            <person name="Yoshihara R."/>
            <person name="Yukawa K."/>
            <person name="Zhong H."/>
            <person name="Yano M."/>
            <person name="Yuan Q."/>
            <person name="Ouyang S."/>
            <person name="Liu J."/>
            <person name="Jones K.M."/>
            <person name="Gansberger K."/>
            <person name="Moffat K."/>
            <person name="Hill J."/>
            <person name="Bera J."/>
            <person name="Fadrosh D."/>
            <person name="Jin S."/>
            <person name="Johri S."/>
            <person name="Kim M."/>
            <person name="Overton L."/>
            <person name="Reardon M."/>
            <person name="Tsitrin T."/>
            <person name="Vuong H."/>
            <person name="Weaver B."/>
            <person name="Ciecko A."/>
            <person name="Tallon L."/>
            <person name="Jackson J."/>
            <person name="Pai G."/>
            <person name="Aken S.V."/>
            <person name="Utterback T."/>
            <person name="Reidmuller S."/>
            <person name="Feldblyum T."/>
            <person name="Hsiao J."/>
            <person name="Zismann V."/>
            <person name="Iobst S."/>
            <person name="de Vazeille A.R."/>
            <person name="Buell C.R."/>
            <person name="Ying K."/>
            <person name="Li Y."/>
            <person name="Lu T."/>
            <person name="Huang Y."/>
            <person name="Zhao Q."/>
            <person name="Feng Q."/>
            <person name="Zhang L."/>
            <person name="Zhu J."/>
            <person name="Weng Q."/>
            <person name="Mu J."/>
            <person name="Lu Y."/>
            <person name="Fan D."/>
            <person name="Liu Y."/>
            <person name="Guan J."/>
            <person name="Zhang Y."/>
            <person name="Yu S."/>
            <person name="Liu X."/>
            <person name="Zhang Y."/>
            <person name="Hong G."/>
            <person name="Han B."/>
            <person name="Choisne N."/>
            <person name="Demange N."/>
            <person name="Orjeda G."/>
            <person name="Samain S."/>
            <person name="Cattolico L."/>
            <person name="Pelletier E."/>
            <person name="Couloux A."/>
            <person name="Segurens B."/>
            <person name="Wincker P."/>
            <person name="D'Hont A."/>
            <person name="Scarpelli C."/>
            <person name="Weissenbach J."/>
            <person name="Salanoubat M."/>
            <person name="Quetier F."/>
            <person name="Yu Y."/>
            <person name="Kim H.R."/>
            <person name="Rambo T."/>
            <person name="Currie J."/>
            <person name="Collura K."/>
            <person name="Luo M."/>
            <person name="Yang T."/>
            <person name="Ammiraju J.S.S."/>
            <person name="Engler F."/>
            <person name="Soderlund C."/>
            <person name="Wing R.A."/>
            <person name="Palmer L.E."/>
            <person name="de la Bastide M."/>
            <person name="Spiegel L."/>
            <person name="Nascimento L."/>
            <person name="Zutavern T."/>
            <person name="O'Shaughnessy A."/>
            <person name="Dike S."/>
            <person name="Dedhia N."/>
            <person name="Preston R."/>
            <person name="Balija V."/>
            <person name="McCombie W.R."/>
            <person name="Chow T."/>
            <person name="Chen H."/>
            <person name="Chung M."/>
            <person name="Chen C."/>
            <person name="Shaw J."/>
            <person name="Wu H."/>
            <person name="Hsiao K."/>
            <person name="Chao Y."/>
            <person name="Chu M."/>
            <person name="Cheng C."/>
            <person name="Hour A."/>
            <person name="Lee P."/>
            <person name="Lin S."/>
            <person name="Lin Y."/>
            <person name="Liou J."/>
            <person name="Liu S."/>
            <person name="Hsing Y."/>
            <person name="Raghuvanshi S."/>
            <person name="Mohanty A."/>
            <person name="Bharti A.K."/>
            <person name="Gaur A."/>
            <person name="Gupta V."/>
            <person name="Kumar D."/>
            <person name="Ravi V."/>
            <person name="Vij S."/>
            <person name="Kapur A."/>
            <person name="Khurana P."/>
            <person name="Khurana P."/>
            <person name="Khurana J.P."/>
            <person name="Tyagi A.K."/>
            <person name="Gaikwad K."/>
            <person name="Singh A."/>
            <person name="Dalal V."/>
            <person name="Srivastava S."/>
            <person name="Dixit A."/>
            <person name="Pal A.K."/>
            <person name="Ghazi I.A."/>
            <person name="Yadav M."/>
            <person name="Pandit A."/>
            <person name="Bhargava A."/>
            <person name="Sureshbabu K."/>
            <person name="Batra K."/>
            <person name="Sharma T.R."/>
            <person name="Mohapatra T."/>
            <person name="Singh N.K."/>
            <person name="Messing J."/>
            <person name="Nelson A.B."/>
            <person name="Fuks G."/>
            <person name="Kavchok S."/>
            <person name="Keizer G."/>
            <person name="Linton E."/>
            <person name="Llaca V."/>
            <person name="Song R."/>
            <person name="Tanyolac B."/>
            <person name="Young S."/>
            <person name="Ho-Il K."/>
            <person name="Hahn J.H."/>
            <person name="Sangsakoo G."/>
            <person name="Vanavichit A."/>
            <person name="de Mattos Luiz.A.T."/>
            <person name="Zimmer P.D."/>
            <person name="Malone G."/>
            <person name="Dellagostin O."/>
            <person name="de Oliveira A.C."/>
            <person name="Bevan M."/>
            <person name="Bancroft I."/>
            <person name="Minx P."/>
            <person name="Cordum H."/>
            <person name="Wilson R."/>
            <person name="Cheng Z."/>
            <person name="Jin W."/>
            <person name="Jiang J."/>
            <person name="Leong S.A."/>
            <person name="Iwama H."/>
            <person name="Gojobori T."/>
            <person name="Itoh T."/>
            <person name="Niimura Y."/>
            <person name="Fujii Y."/>
            <person name="Habara T."/>
            <person name="Sakai H."/>
            <person name="Sato Y."/>
            <person name="Wilson G."/>
            <person name="Kumar K."/>
            <person name="McCouch S."/>
            <person name="Juretic N."/>
            <person name="Hoen D."/>
            <person name="Wright S."/>
            <person name="Bruskiewich R."/>
            <person name="Bureau T."/>
            <person name="Miyao A."/>
            <person name="Hirochika H."/>
            <person name="Nishikawa T."/>
            <person name="Kadowaki K."/>
            <person name="Sugiura M."/>
            <person name="Burr B."/>
            <person name="Sasaki T."/>
        </authorList>
    </citation>
    <scope>NUCLEOTIDE SEQUENCE [LARGE SCALE GENOMIC DNA]</scope>
    <source>
        <strain evidence="3">cv. Nipponbare</strain>
    </source>
</reference>
<protein>
    <submittedName>
        <fullName evidence="2">Uncharacterized protein</fullName>
    </submittedName>
</protein>
<reference evidence="3" key="2">
    <citation type="journal article" date="2008" name="Nucleic Acids Res.">
        <title>The rice annotation project database (RAP-DB): 2008 update.</title>
        <authorList>
            <consortium name="The rice annotation project (RAP)"/>
        </authorList>
    </citation>
    <scope>GENOME REANNOTATION</scope>
    <source>
        <strain evidence="3">cv. Nipponbare</strain>
    </source>
</reference>
<organism evidence="2 3">
    <name type="scientific">Oryza sativa subsp. japonica</name>
    <name type="common">Rice</name>
    <dbReference type="NCBI Taxonomy" id="39947"/>
    <lineage>
        <taxon>Eukaryota</taxon>
        <taxon>Viridiplantae</taxon>
        <taxon>Streptophyta</taxon>
        <taxon>Embryophyta</taxon>
        <taxon>Tracheophyta</taxon>
        <taxon>Spermatophyta</taxon>
        <taxon>Magnoliopsida</taxon>
        <taxon>Liliopsida</taxon>
        <taxon>Poales</taxon>
        <taxon>Poaceae</taxon>
        <taxon>BOP clade</taxon>
        <taxon>Oryzoideae</taxon>
        <taxon>Oryzeae</taxon>
        <taxon>Oryzinae</taxon>
        <taxon>Oryza</taxon>
        <taxon>Oryza sativa</taxon>
    </lineage>
</organism>
<feature type="compositionally biased region" description="Basic and acidic residues" evidence="1">
    <location>
        <begin position="57"/>
        <end position="69"/>
    </location>
</feature>
<dbReference type="EMBL" id="AC145272">
    <property type="protein sequence ID" value="AAV31280.1"/>
    <property type="molecule type" value="Genomic_DNA"/>
</dbReference>
<sequence length="122" mass="12663">MTMTGTAAAQGWSDGGDGGSRSHDARALPVTRGEGEGGGGGGGGAALRFRPEEDDDSDRRAPPVSERGRARGRLRLRTGPTWAEEREKGASGLTNKNKQQRTSGPTAPSSQALNWGISQDST</sequence>
<evidence type="ECO:0000256" key="1">
    <source>
        <dbReference type="SAM" id="MobiDB-lite"/>
    </source>
</evidence>
<gene>
    <name evidence="2" type="ORF">OSJNBa0002L02.15</name>
</gene>
<proteinExistence type="predicted"/>
<name>Q60DQ9_ORYSJ</name>
<dbReference type="AlphaFoldDB" id="Q60DQ9"/>
<feature type="region of interest" description="Disordered" evidence="1">
    <location>
        <begin position="1"/>
        <end position="122"/>
    </location>
</feature>
<feature type="compositionally biased region" description="Gly residues" evidence="1">
    <location>
        <begin position="36"/>
        <end position="45"/>
    </location>
</feature>